<name>A0A1G9J736_9ACTN</name>
<feature type="transmembrane region" description="Helical" evidence="2">
    <location>
        <begin position="427"/>
        <end position="450"/>
    </location>
</feature>
<keyword evidence="2" id="KW-1133">Transmembrane helix</keyword>
<dbReference type="SUPFAM" id="SSF53955">
    <property type="entry name" value="Lysozyme-like"/>
    <property type="match status" value="1"/>
</dbReference>
<organism evidence="5 6">
    <name type="scientific">Streptomyces indicus</name>
    <dbReference type="NCBI Taxonomy" id="417292"/>
    <lineage>
        <taxon>Bacteria</taxon>
        <taxon>Bacillati</taxon>
        <taxon>Actinomycetota</taxon>
        <taxon>Actinomycetes</taxon>
        <taxon>Kitasatosporales</taxon>
        <taxon>Streptomycetaceae</taxon>
        <taxon>Streptomyces</taxon>
    </lineage>
</organism>
<dbReference type="EMBL" id="FNFF01000028">
    <property type="protein sequence ID" value="SDL32934.1"/>
    <property type="molecule type" value="Genomic_DNA"/>
</dbReference>
<dbReference type="Gene3D" id="1.10.530.10">
    <property type="match status" value="1"/>
</dbReference>
<dbReference type="Pfam" id="PF01464">
    <property type="entry name" value="SLT"/>
    <property type="match status" value="1"/>
</dbReference>
<dbReference type="OrthoDB" id="3765294at2"/>
<protein>
    <submittedName>
        <fullName evidence="5">Phage-related minor tail protein</fullName>
    </submittedName>
</protein>
<feature type="domain" description="Phage tail tape measure protein" evidence="4">
    <location>
        <begin position="109"/>
        <end position="310"/>
    </location>
</feature>
<reference evidence="5 6" key="1">
    <citation type="submission" date="2016-10" db="EMBL/GenBank/DDBJ databases">
        <authorList>
            <person name="de Groot N.N."/>
        </authorList>
    </citation>
    <scope>NUCLEOTIDE SEQUENCE [LARGE SCALE GENOMIC DNA]</scope>
    <source>
        <strain evidence="5 6">CGMCC 4.5727</strain>
    </source>
</reference>
<feature type="transmembrane region" description="Helical" evidence="2">
    <location>
        <begin position="565"/>
        <end position="590"/>
    </location>
</feature>
<dbReference type="PANTHER" id="PTHR37813:SF1">
    <property type="entry name" value="FELS-2 PROPHAGE PROTEIN"/>
    <property type="match status" value="1"/>
</dbReference>
<dbReference type="Pfam" id="PF10145">
    <property type="entry name" value="PhageMin_Tail"/>
    <property type="match status" value="1"/>
</dbReference>
<dbReference type="AlphaFoldDB" id="A0A1G9J736"/>
<gene>
    <name evidence="5" type="ORF">SAMN05421806_1283</name>
</gene>
<proteinExistence type="predicted"/>
<evidence type="ECO:0000256" key="1">
    <source>
        <dbReference type="ARBA" id="ARBA00022612"/>
    </source>
</evidence>
<accession>A0A1G9J736</accession>
<feature type="transmembrane region" description="Helical" evidence="2">
    <location>
        <begin position="539"/>
        <end position="559"/>
    </location>
</feature>
<keyword evidence="6" id="KW-1185">Reference proteome</keyword>
<feature type="transmembrane region" description="Helical" evidence="2">
    <location>
        <begin position="602"/>
        <end position="622"/>
    </location>
</feature>
<dbReference type="CDD" id="cd13402">
    <property type="entry name" value="LT_TF-like"/>
    <property type="match status" value="1"/>
</dbReference>
<keyword evidence="2" id="KW-0472">Membrane</keyword>
<sequence>MPVEVGVGYVSIVPETRGFGRLLDQQLSGDAARVGDAAGRTSGQGFLGGMGGVLKAGIAGLAAGAGALFAAGFAKAVEQDKSNAKLAAQLGLNEQQSARLGKVAGSVYAKGYGESVDQVNEALKALAQNSVVAVNAPKKDLAGLSKAALNLSETFGVDVSDSARAAGQMIRTGMAKDATQAFDLLTRGYQSGADKAGDLADTVNEYSTQFRKLGLDGGQALGLVSQALANGARDSDVAADALKEFSIRAVDGSKTTADGFKMIGLNASDMAARIGKGGTSASTALDLTLDKLRGIEDPVKRSQAAVALFGTQAEDLGDSLYSMDPSKATAALGSVGGAADKMGKTLHNTASNNIEVFKRQALQGLANVADKYALPALSKFGGFLNQYVLPPARVVGGALVDVLVPAVKATGSAFAGGVQWAKDYGAWLLPLGIAIGGIAVVAGASTIGTWAMTAAFTVYRGVILATTAVTRGWAVAQGILNAVMSANPVGLIIVGILALGAALVVAYQKSETFRAIVQGAWQGIQTAASVAWNSFLKPALSGIWSALQAVGTAASWLWSTVLSPVFSFIGAAAKVLFAVVVVAVVTPIVLAFKALGAVAGWLWNNAIGPAFRGIVALASWWWAGVKVYFGLAKAGVQAVGAVAMWLYRNAVQPAFRGIVSLASWWWAGVKVYFNLIKAGIRAVGAAGTWLWKNAIQPAFRGIGAVGSWLWNKALKPVFDAGKRGVSLFGGAFRTAKDAISKAWSQVSKIAAKPVNFIIEFVYTKGIKAVWDKVAGFVGLGKLPKAPKLLAAGGTVGDEWGAARPMKVNRPTAIVGEGDPRHPEYVIPTDPKFRGRARALWEAAGHQLMADGGVIGKLKGWGSSAVDWTVGKAKKIGGAVMDGVDFLAHPGKLWDKATKFIRDKIAKIGQSRWAQVAGKIPLKMLTGLKDKVVSAAKSAFDFGGGGSIGGKGVKRWSSVVLQALKLVGQPASLLPTVLRRMNQESGGNPKAINNWDINARNGVASRGLMQVIPPTFAAYAGRLRGRGIWDPLANIYASMRYALSRYGSLSRAYNRPGGYAAGGRPRPGELAWVGEHGPELMKFGGGARVWDSRTSLGGIETLTTATSRLADEVGAARVAGLRTTLSQATAARTAAASVTPVAAGQQSAPAGLHDGQQLALVLADGTQLDAYVDTRVDAGLTTARQRSRAGVKGR</sequence>
<keyword evidence="2" id="KW-0812">Transmembrane</keyword>
<dbReference type="InterPro" id="IPR010090">
    <property type="entry name" value="Phage_tape_meas"/>
</dbReference>
<evidence type="ECO:0000313" key="6">
    <source>
        <dbReference type="Proteomes" id="UP000199155"/>
    </source>
</evidence>
<dbReference type="PANTHER" id="PTHR37813">
    <property type="entry name" value="FELS-2 PROPHAGE PROTEIN"/>
    <property type="match status" value="1"/>
</dbReference>
<evidence type="ECO:0000259" key="3">
    <source>
        <dbReference type="Pfam" id="PF01464"/>
    </source>
</evidence>
<dbReference type="RefSeq" id="WP_093617826.1">
    <property type="nucleotide sequence ID" value="NZ_FNFF01000028.1"/>
</dbReference>
<evidence type="ECO:0000256" key="2">
    <source>
        <dbReference type="SAM" id="Phobius"/>
    </source>
</evidence>
<evidence type="ECO:0000259" key="4">
    <source>
        <dbReference type="Pfam" id="PF10145"/>
    </source>
</evidence>
<dbReference type="InterPro" id="IPR008258">
    <property type="entry name" value="Transglycosylase_SLT_dom_1"/>
</dbReference>
<feature type="domain" description="Transglycosylase SLT" evidence="3">
    <location>
        <begin position="980"/>
        <end position="1062"/>
    </location>
</feature>
<dbReference type="STRING" id="417292.SAMN05421806_1283"/>
<evidence type="ECO:0000313" key="5">
    <source>
        <dbReference type="EMBL" id="SDL32934.1"/>
    </source>
</evidence>
<keyword evidence="1" id="KW-1188">Viral release from host cell</keyword>
<feature type="transmembrane region" description="Helical" evidence="2">
    <location>
        <begin position="489"/>
        <end position="507"/>
    </location>
</feature>
<dbReference type="InterPro" id="IPR023346">
    <property type="entry name" value="Lysozyme-like_dom_sf"/>
</dbReference>
<dbReference type="Proteomes" id="UP000199155">
    <property type="component" value="Unassembled WGS sequence"/>
</dbReference>
<feature type="transmembrane region" description="Helical" evidence="2">
    <location>
        <begin position="462"/>
        <end position="483"/>
    </location>
</feature>